<keyword evidence="2" id="KW-1185">Reference proteome</keyword>
<dbReference type="EMBL" id="CP036273">
    <property type="protein sequence ID" value="QDU21170.1"/>
    <property type="molecule type" value="Genomic_DNA"/>
</dbReference>
<evidence type="ECO:0000313" key="2">
    <source>
        <dbReference type="Proteomes" id="UP000319576"/>
    </source>
</evidence>
<organism evidence="1 2">
    <name type="scientific">Urbifossiella limnaea</name>
    <dbReference type="NCBI Taxonomy" id="2528023"/>
    <lineage>
        <taxon>Bacteria</taxon>
        <taxon>Pseudomonadati</taxon>
        <taxon>Planctomycetota</taxon>
        <taxon>Planctomycetia</taxon>
        <taxon>Gemmatales</taxon>
        <taxon>Gemmataceae</taxon>
        <taxon>Urbifossiella</taxon>
    </lineage>
</organism>
<sequence>MCMVVYVGSDYPLPTWPWDQSRPAFHVVEQSDPADPVRQRFTKPYVYFAGSQDGCGCGFHYGPYGTDDPDAEVDAATAACRRAFGDYLAVALQHQREVEVYACWSGEEAEPPEYHDRATPAELGSGEAYVRERELVIVSDAPAS</sequence>
<gene>
    <name evidence="1" type="ORF">ETAA1_31350</name>
</gene>
<protein>
    <submittedName>
        <fullName evidence="1">Uncharacterized protein</fullName>
    </submittedName>
</protein>
<accession>A0A517XUK3</accession>
<dbReference type="KEGG" id="uli:ETAA1_31350"/>
<dbReference type="AlphaFoldDB" id="A0A517XUK3"/>
<dbReference type="Proteomes" id="UP000319576">
    <property type="component" value="Chromosome"/>
</dbReference>
<name>A0A517XUK3_9BACT</name>
<reference evidence="1 2" key="1">
    <citation type="submission" date="2019-02" db="EMBL/GenBank/DDBJ databases">
        <title>Deep-cultivation of Planctomycetes and their phenomic and genomic characterization uncovers novel biology.</title>
        <authorList>
            <person name="Wiegand S."/>
            <person name="Jogler M."/>
            <person name="Boedeker C."/>
            <person name="Pinto D."/>
            <person name="Vollmers J."/>
            <person name="Rivas-Marin E."/>
            <person name="Kohn T."/>
            <person name="Peeters S.H."/>
            <person name="Heuer A."/>
            <person name="Rast P."/>
            <person name="Oberbeckmann S."/>
            <person name="Bunk B."/>
            <person name="Jeske O."/>
            <person name="Meyerdierks A."/>
            <person name="Storesund J.E."/>
            <person name="Kallscheuer N."/>
            <person name="Luecker S."/>
            <person name="Lage O.M."/>
            <person name="Pohl T."/>
            <person name="Merkel B.J."/>
            <person name="Hornburger P."/>
            <person name="Mueller R.-W."/>
            <person name="Bruemmer F."/>
            <person name="Labrenz M."/>
            <person name="Spormann A.M."/>
            <person name="Op den Camp H."/>
            <person name="Overmann J."/>
            <person name="Amann R."/>
            <person name="Jetten M.S.M."/>
            <person name="Mascher T."/>
            <person name="Medema M.H."/>
            <person name="Devos D.P."/>
            <person name="Kaster A.-K."/>
            <person name="Ovreas L."/>
            <person name="Rohde M."/>
            <person name="Galperin M.Y."/>
            <person name="Jogler C."/>
        </authorList>
    </citation>
    <scope>NUCLEOTIDE SEQUENCE [LARGE SCALE GENOMIC DNA]</scope>
    <source>
        <strain evidence="1 2">ETA_A1</strain>
    </source>
</reference>
<proteinExistence type="predicted"/>
<evidence type="ECO:0000313" key="1">
    <source>
        <dbReference type="EMBL" id="QDU21170.1"/>
    </source>
</evidence>